<dbReference type="Proteomes" id="UP001233999">
    <property type="component" value="Unassembled WGS sequence"/>
</dbReference>
<keyword evidence="13" id="KW-1133">Transmembrane helix</keyword>
<sequence>MGQTYAQIYRDMKDAGFLGVYMGHRPVLVLKDPELIKNFLVKDFDHFHDHGFVFDEKVDPLLANLFMLTGKKWKDLRADLSKTFTSGKIKRMFGKTVECSQELVEYLKIAADVQDTIEAKDVMVKFTTDIIASCAFGIQCYCFKNPNSEFMKYGKRMQQLTYLDNLKGLLYLTFPKLAIYLGIPLTDTSVAKFFRGAVKEIVDFRMESKERRNDFIELLLELMEEQTFQGKIFNFIVLSFISISSVYISIPKYRID</sequence>
<comment type="cofactor">
    <cofactor evidence="1">
        <name>heme</name>
        <dbReference type="ChEBI" id="CHEBI:30413"/>
    </cofactor>
</comment>
<dbReference type="GO" id="GO:0016705">
    <property type="term" value="F:oxidoreductase activity, acting on paired donors, with incorporation or reduction of molecular oxygen"/>
    <property type="evidence" value="ECO:0007669"/>
    <property type="project" value="InterPro"/>
</dbReference>
<keyword evidence="15" id="KW-1185">Reference proteome</keyword>
<dbReference type="InterPro" id="IPR002402">
    <property type="entry name" value="Cyt_P450_E_grp-II"/>
</dbReference>
<keyword evidence="9" id="KW-0560">Oxidoreductase</keyword>
<keyword evidence="8" id="KW-0492">Microsome</keyword>
<dbReference type="GO" id="GO:0005506">
    <property type="term" value="F:iron ion binding"/>
    <property type="evidence" value="ECO:0007669"/>
    <property type="project" value="InterPro"/>
</dbReference>
<proteinExistence type="inferred from homology"/>
<evidence type="ECO:0000256" key="7">
    <source>
        <dbReference type="ARBA" id="ARBA00022824"/>
    </source>
</evidence>
<evidence type="ECO:0000256" key="6">
    <source>
        <dbReference type="ARBA" id="ARBA00022723"/>
    </source>
</evidence>
<keyword evidence="12 13" id="KW-0472">Membrane</keyword>
<dbReference type="Pfam" id="PF00067">
    <property type="entry name" value="p450"/>
    <property type="match status" value="1"/>
</dbReference>
<evidence type="ECO:0008006" key="16">
    <source>
        <dbReference type="Google" id="ProtNLM"/>
    </source>
</evidence>
<keyword evidence="11" id="KW-0503">Monooxygenase</keyword>
<evidence type="ECO:0000256" key="13">
    <source>
        <dbReference type="SAM" id="Phobius"/>
    </source>
</evidence>
<keyword evidence="6" id="KW-0479">Metal-binding</keyword>
<dbReference type="GO" id="GO:0004497">
    <property type="term" value="F:monooxygenase activity"/>
    <property type="evidence" value="ECO:0007669"/>
    <property type="project" value="UniProtKB-KW"/>
</dbReference>
<gene>
    <name evidence="14" type="ORF">L9F63_023090</name>
</gene>
<evidence type="ECO:0000256" key="2">
    <source>
        <dbReference type="ARBA" id="ARBA00004174"/>
    </source>
</evidence>
<reference evidence="14" key="1">
    <citation type="journal article" date="2023" name="IScience">
        <title>Live-bearing cockroach genome reveals convergent evolutionary mechanisms linked to viviparity in insects and beyond.</title>
        <authorList>
            <person name="Fouks B."/>
            <person name="Harrison M.C."/>
            <person name="Mikhailova A.A."/>
            <person name="Marchal E."/>
            <person name="English S."/>
            <person name="Carruthers M."/>
            <person name="Jennings E.C."/>
            <person name="Chiamaka E.L."/>
            <person name="Frigard R.A."/>
            <person name="Pippel M."/>
            <person name="Attardo G.M."/>
            <person name="Benoit J.B."/>
            <person name="Bornberg-Bauer E."/>
            <person name="Tobe S.S."/>
        </authorList>
    </citation>
    <scope>NUCLEOTIDE SEQUENCE</scope>
    <source>
        <strain evidence="14">Stay&amp;Tobe</strain>
    </source>
</reference>
<organism evidence="14 15">
    <name type="scientific">Diploptera punctata</name>
    <name type="common">Pacific beetle cockroach</name>
    <dbReference type="NCBI Taxonomy" id="6984"/>
    <lineage>
        <taxon>Eukaryota</taxon>
        <taxon>Metazoa</taxon>
        <taxon>Ecdysozoa</taxon>
        <taxon>Arthropoda</taxon>
        <taxon>Hexapoda</taxon>
        <taxon>Insecta</taxon>
        <taxon>Pterygota</taxon>
        <taxon>Neoptera</taxon>
        <taxon>Polyneoptera</taxon>
        <taxon>Dictyoptera</taxon>
        <taxon>Blattodea</taxon>
        <taxon>Blaberoidea</taxon>
        <taxon>Blaberidae</taxon>
        <taxon>Diplopterinae</taxon>
        <taxon>Diploptera</taxon>
    </lineage>
</organism>
<dbReference type="InterPro" id="IPR050476">
    <property type="entry name" value="Insect_CytP450_Detox"/>
</dbReference>
<dbReference type="SUPFAM" id="SSF48264">
    <property type="entry name" value="Cytochrome P450"/>
    <property type="match status" value="1"/>
</dbReference>
<evidence type="ECO:0000313" key="15">
    <source>
        <dbReference type="Proteomes" id="UP001233999"/>
    </source>
</evidence>
<keyword evidence="10" id="KW-0408">Iron</keyword>
<reference evidence="14" key="2">
    <citation type="submission" date="2023-05" db="EMBL/GenBank/DDBJ databases">
        <authorList>
            <person name="Fouks B."/>
        </authorList>
    </citation>
    <scope>NUCLEOTIDE SEQUENCE</scope>
    <source>
        <strain evidence="14">Stay&amp;Tobe</strain>
        <tissue evidence="14">Testes</tissue>
    </source>
</reference>
<dbReference type="PANTHER" id="PTHR24292">
    <property type="entry name" value="CYTOCHROME P450"/>
    <property type="match status" value="1"/>
</dbReference>
<evidence type="ECO:0000256" key="9">
    <source>
        <dbReference type="ARBA" id="ARBA00023002"/>
    </source>
</evidence>
<comment type="similarity">
    <text evidence="4">Belongs to the cytochrome P450 family.</text>
</comment>
<evidence type="ECO:0000256" key="10">
    <source>
        <dbReference type="ARBA" id="ARBA00023004"/>
    </source>
</evidence>
<dbReference type="InterPro" id="IPR036396">
    <property type="entry name" value="Cyt_P450_sf"/>
</dbReference>
<evidence type="ECO:0000256" key="5">
    <source>
        <dbReference type="ARBA" id="ARBA00022617"/>
    </source>
</evidence>
<dbReference type="AlphaFoldDB" id="A0AAD7ZJW2"/>
<evidence type="ECO:0000256" key="3">
    <source>
        <dbReference type="ARBA" id="ARBA00004406"/>
    </source>
</evidence>
<dbReference type="Gene3D" id="1.10.630.10">
    <property type="entry name" value="Cytochrome P450"/>
    <property type="match status" value="1"/>
</dbReference>
<keyword evidence="5" id="KW-0349">Heme</keyword>
<accession>A0AAD7ZJW2</accession>
<evidence type="ECO:0000256" key="1">
    <source>
        <dbReference type="ARBA" id="ARBA00001971"/>
    </source>
</evidence>
<dbReference type="GO" id="GO:0005789">
    <property type="term" value="C:endoplasmic reticulum membrane"/>
    <property type="evidence" value="ECO:0007669"/>
    <property type="project" value="UniProtKB-SubCell"/>
</dbReference>
<dbReference type="GO" id="GO:0020037">
    <property type="term" value="F:heme binding"/>
    <property type="evidence" value="ECO:0007669"/>
    <property type="project" value="InterPro"/>
</dbReference>
<evidence type="ECO:0000313" key="14">
    <source>
        <dbReference type="EMBL" id="KAJ9581731.1"/>
    </source>
</evidence>
<dbReference type="PRINTS" id="PR00464">
    <property type="entry name" value="EP450II"/>
</dbReference>
<keyword evidence="13" id="KW-0812">Transmembrane</keyword>
<keyword evidence="7" id="KW-0256">Endoplasmic reticulum</keyword>
<dbReference type="EMBL" id="JASPKZ010007846">
    <property type="protein sequence ID" value="KAJ9581731.1"/>
    <property type="molecule type" value="Genomic_DNA"/>
</dbReference>
<dbReference type="PANTHER" id="PTHR24292:SF54">
    <property type="entry name" value="CYP9F3-RELATED"/>
    <property type="match status" value="1"/>
</dbReference>
<evidence type="ECO:0000256" key="11">
    <source>
        <dbReference type="ARBA" id="ARBA00023033"/>
    </source>
</evidence>
<comment type="subcellular location">
    <subcellularLocation>
        <location evidence="3">Endoplasmic reticulum membrane</location>
        <topology evidence="3">Peripheral membrane protein</topology>
    </subcellularLocation>
    <subcellularLocation>
        <location evidence="2">Microsome membrane</location>
        <topology evidence="2">Peripheral membrane protein</topology>
    </subcellularLocation>
</comment>
<protein>
    <recommendedName>
        <fullName evidence="16">Cytochrome P450</fullName>
    </recommendedName>
</protein>
<evidence type="ECO:0000256" key="8">
    <source>
        <dbReference type="ARBA" id="ARBA00022848"/>
    </source>
</evidence>
<evidence type="ECO:0000256" key="12">
    <source>
        <dbReference type="ARBA" id="ARBA00023136"/>
    </source>
</evidence>
<name>A0AAD7ZJW2_DIPPU</name>
<comment type="caution">
    <text evidence="14">The sequence shown here is derived from an EMBL/GenBank/DDBJ whole genome shotgun (WGS) entry which is preliminary data.</text>
</comment>
<evidence type="ECO:0000256" key="4">
    <source>
        <dbReference type="ARBA" id="ARBA00010617"/>
    </source>
</evidence>
<feature type="transmembrane region" description="Helical" evidence="13">
    <location>
        <begin position="232"/>
        <end position="250"/>
    </location>
</feature>
<dbReference type="InterPro" id="IPR001128">
    <property type="entry name" value="Cyt_P450"/>
</dbReference>